<sequence>MQIGLPFGKDKHKRIRLGLSTFIDDTGGITSIAFASALLVSLALVFALVSVAWVSSRAYKTQSIADAASMAGENVVAKYTTIAQVIDASILSLGLSGLLCVGAGLVASCVPGLASAGSKLCDAGFKTLEARKKFATSACEGLETTEKMLPVFAAMAASSCIQKNSTDTGNFIGSALLFPAQSQSDFGHLNSDVSSDELKEQSELLQQIAKQIEELQSKAETSKKRAWEADCGGGPYSMRERAEHLAGLSGDINPSIPSPTSWTFGVALKRARAYYRARYDQETVNGSTAEELRDSAIRKAFYNFAFTELSKGFYKETADGEVEMNLPRLPHNLEETKKTDLYLKPIWPCTYENGEKTIHAHSSCPGATGENAGFASLQDLDSGAVRECQHCHFTSGDVGRVASASTNIDNGFEYYWKIVVEESEVYESSRQQIKDLQKELSEAADKSTSLFQKALDALKVARPRLCPPGAWGCISFVRRGGSSPEFQGSLGTLEQSVFLPEGYAISGAVLAPDNSSTDSVLSSFFDQVERKGGFIGQAIDKVMSLWGSLLISYGDGVTSWSSKLSEFLDDIDGITGGSVGSKLQRALKQIVVDAGLEPSDLRQMKPVLVNTERILKQAGFEKESTIRELVQKIPNTSDPIALARSLGAFSLQYLPDKITIAKLTIPVLDIEIPLEIDVKKVFGGT</sequence>
<name>A0A9D5X6N0_9ACTN</name>
<evidence type="ECO:0000256" key="1">
    <source>
        <dbReference type="SAM" id="Coils"/>
    </source>
</evidence>
<feature type="transmembrane region" description="Helical" evidence="2">
    <location>
        <begin position="90"/>
        <end position="114"/>
    </location>
</feature>
<dbReference type="EMBL" id="JABZGU010000002">
    <property type="protein sequence ID" value="MBF4802253.1"/>
    <property type="molecule type" value="Genomic_DNA"/>
</dbReference>
<reference evidence="3" key="1">
    <citation type="submission" date="2020-04" db="EMBL/GenBank/DDBJ databases">
        <title>Deep metagenomics examines the oral microbiome during advanced dental caries in children, revealing novel taxa and co-occurrences with host molecules.</title>
        <authorList>
            <person name="Baker J.L."/>
            <person name="Morton J.T."/>
            <person name="Dinis M."/>
            <person name="Alvarez R."/>
            <person name="Tran N.C."/>
            <person name="Knight R."/>
            <person name="Edlund A."/>
        </authorList>
    </citation>
    <scope>NUCLEOTIDE SEQUENCE</scope>
    <source>
        <strain evidence="3">JCVI_3_bin.11</strain>
    </source>
</reference>
<keyword evidence="2" id="KW-0812">Transmembrane</keyword>
<proteinExistence type="predicted"/>
<feature type="coiled-coil region" evidence="1">
    <location>
        <begin position="195"/>
        <end position="225"/>
    </location>
</feature>
<dbReference type="AlphaFoldDB" id="A0A9D5X6N0"/>
<evidence type="ECO:0008006" key="5">
    <source>
        <dbReference type="Google" id="ProtNLM"/>
    </source>
</evidence>
<dbReference type="Proteomes" id="UP000787322">
    <property type="component" value="Unassembled WGS sequence"/>
</dbReference>
<evidence type="ECO:0000313" key="4">
    <source>
        <dbReference type="Proteomes" id="UP000787322"/>
    </source>
</evidence>
<feature type="coiled-coil region" evidence="1">
    <location>
        <begin position="419"/>
        <end position="453"/>
    </location>
</feature>
<comment type="caution">
    <text evidence="3">The sequence shown here is derived from an EMBL/GenBank/DDBJ whole genome shotgun (WGS) entry which is preliminary data.</text>
</comment>
<protein>
    <recommendedName>
        <fullName evidence="5">Molybdenum cofactor biosynthesis enzyme</fullName>
    </recommendedName>
</protein>
<evidence type="ECO:0000313" key="3">
    <source>
        <dbReference type="EMBL" id="MBF4802253.1"/>
    </source>
</evidence>
<keyword evidence="2" id="KW-0472">Membrane</keyword>
<keyword evidence="2" id="KW-1133">Transmembrane helix</keyword>
<organism evidence="3 4">
    <name type="scientific">Lancefieldella parvula</name>
    <dbReference type="NCBI Taxonomy" id="1382"/>
    <lineage>
        <taxon>Bacteria</taxon>
        <taxon>Bacillati</taxon>
        <taxon>Actinomycetota</taxon>
        <taxon>Coriobacteriia</taxon>
        <taxon>Coriobacteriales</taxon>
        <taxon>Atopobiaceae</taxon>
        <taxon>Lancefieldella</taxon>
    </lineage>
</organism>
<accession>A0A9D5X6N0</accession>
<feature type="transmembrane region" description="Helical" evidence="2">
    <location>
        <begin position="32"/>
        <end position="54"/>
    </location>
</feature>
<gene>
    <name evidence="3" type="ORF">HXK24_00245</name>
</gene>
<evidence type="ECO:0000256" key="2">
    <source>
        <dbReference type="SAM" id="Phobius"/>
    </source>
</evidence>
<keyword evidence="1" id="KW-0175">Coiled coil</keyword>